<comment type="caution">
    <text evidence="2">The sequence shown here is derived from an EMBL/GenBank/DDBJ whole genome shotgun (WGS) entry which is preliminary data.</text>
</comment>
<dbReference type="Proteomes" id="UP001054902">
    <property type="component" value="Unassembled WGS sequence"/>
</dbReference>
<proteinExistence type="predicted"/>
<sequence>MSEAASVNPEGQLPTKSESPSLAPLVADEADADIFNASPLHLHVGENAKLKGTGSRSSSRSRSHSRSRDQSPAISRSRTPSATRSRRNSNSSSVSVEDIHVDPDILTDKMGHLDLEAPKHVDVHSMRGSLTSVNERMSEETLEDCHAFSDLKDVIRQISKDQPGSGTASMISSRSSENSLSREGSMAGGSILGDGGHLLETLEEFEEEDKSSDEDEEEKDKTEHASNLQKQRLALLKKGVSSGQTTVSESSEK</sequence>
<feature type="compositionally biased region" description="Gly residues" evidence="1">
    <location>
        <begin position="186"/>
        <end position="196"/>
    </location>
</feature>
<evidence type="ECO:0000256" key="1">
    <source>
        <dbReference type="SAM" id="MobiDB-lite"/>
    </source>
</evidence>
<evidence type="ECO:0000313" key="3">
    <source>
        <dbReference type="Proteomes" id="UP001054902"/>
    </source>
</evidence>
<feature type="region of interest" description="Disordered" evidence="1">
    <location>
        <begin position="1"/>
        <end position="25"/>
    </location>
</feature>
<name>A0AAD3GYQ1_9STRA</name>
<accession>A0AAD3GYQ1</accession>
<keyword evidence="3" id="KW-1185">Reference proteome</keyword>
<evidence type="ECO:0000313" key="2">
    <source>
        <dbReference type="EMBL" id="GFH43698.1"/>
    </source>
</evidence>
<feature type="compositionally biased region" description="Low complexity" evidence="1">
    <location>
        <begin position="169"/>
        <end position="185"/>
    </location>
</feature>
<feature type="region of interest" description="Disordered" evidence="1">
    <location>
        <begin position="42"/>
        <end position="102"/>
    </location>
</feature>
<dbReference type="AlphaFoldDB" id="A0AAD3GYQ1"/>
<feature type="compositionally biased region" description="Low complexity" evidence="1">
    <location>
        <begin position="75"/>
        <end position="96"/>
    </location>
</feature>
<organism evidence="2 3">
    <name type="scientific">Chaetoceros tenuissimus</name>
    <dbReference type="NCBI Taxonomy" id="426638"/>
    <lineage>
        <taxon>Eukaryota</taxon>
        <taxon>Sar</taxon>
        <taxon>Stramenopiles</taxon>
        <taxon>Ochrophyta</taxon>
        <taxon>Bacillariophyta</taxon>
        <taxon>Coscinodiscophyceae</taxon>
        <taxon>Chaetocerotophycidae</taxon>
        <taxon>Chaetocerotales</taxon>
        <taxon>Chaetocerotaceae</taxon>
        <taxon>Chaetoceros</taxon>
    </lineage>
</organism>
<protein>
    <submittedName>
        <fullName evidence="2">Uncharacterized protein</fullName>
    </submittedName>
</protein>
<feature type="compositionally biased region" description="Acidic residues" evidence="1">
    <location>
        <begin position="201"/>
        <end position="218"/>
    </location>
</feature>
<feature type="region of interest" description="Disordered" evidence="1">
    <location>
        <begin position="159"/>
        <end position="253"/>
    </location>
</feature>
<dbReference type="EMBL" id="BLLK01000014">
    <property type="protein sequence ID" value="GFH43698.1"/>
    <property type="molecule type" value="Genomic_DNA"/>
</dbReference>
<feature type="compositionally biased region" description="Polar residues" evidence="1">
    <location>
        <begin position="241"/>
        <end position="253"/>
    </location>
</feature>
<gene>
    <name evidence="2" type="ORF">CTEN210_00171</name>
</gene>
<reference evidence="2 3" key="1">
    <citation type="journal article" date="2021" name="Sci. Rep.">
        <title>The genome of the diatom Chaetoceros tenuissimus carries an ancient integrated fragment of an extant virus.</title>
        <authorList>
            <person name="Hongo Y."/>
            <person name="Kimura K."/>
            <person name="Takaki Y."/>
            <person name="Yoshida Y."/>
            <person name="Baba S."/>
            <person name="Kobayashi G."/>
            <person name="Nagasaki K."/>
            <person name="Hano T."/>
            <person name="Tomaru Y."/>
        </authorList>
    </citation>
    <scope>NUCLEOTIDE SEQUENCE [LARGE SCALE GENOMIC DNA]</scope>
    <source>
        <strain evidence="2 3">NIES-3715</strain>
    </source>
</reference>